<gene>
    <name evidence="1" type="ORF">BJX68DRAFT_247170</name>
</gene>
<dbReference type="EMBL" id="JBFXLR010000069">
    <property type="protein sequence ID" value="KAL2840006.1"/>
    <property type="molecule type" value="Genomic_DNA"/>
</dbReference>
<reference evidence="1 2" key="1">
    <citation type="submission" date="2024-07" db="EMBL/GenBank/DDBJ databases">
        <title>Section-level genome sequencing and comparative genomics of Aspergillus sections Usti and Cavernicolus.</title>
        <authorList>
            <consortium name="Lawrence Berkeley National Laboratory"/>
            <person name="Nybo J.L."/>
            <person name="Vesth T.C."/>
            <person name="Theobald S."/>
            <person name="Frisvad J.C."/>
            <person name="Larsen T.O."/>
            <person name="Kjaerboelling I."/>
            <person name="Rothschild-Mancinelli K."/>
            <person name="Lyhne E.K."/>
            <person name="Kogle M.E."/>
            <person name="Barry K."/>
            <person name="Clum A."/>
            <person name="Na H."/>
            <person name="Ledsgaard L."/>
            <person name="Lin J."/>
            <person name="Lipzen A."/>
            <person name="Kuo A."/>
            <person name="Riley R."/>
            <person name="Mondo S."/>
            <person name="LaButti K."/>
            <person name="Haridas S."/>
            <person name="Pangalinan J."/>
            <person name="Salamov A.A."/>
            <person name="Simmons B.A."/>
            <person name="Magnuson J.K."/>
            <person name="Chen J."/>
            <person name="Drula E."/>
            <person name="Henrissat B."/>
            <person name="Wiebenga A."/>
            <person name="Lubbers R.J."/>
            <person name="Gomes A.C."/>
            <person name="Macurrencykelacurrency M.R."/>
            <person name="Stajich J."/>
            <person name="Grigoriev I.V."/>
            <person name="Mortensen U.H."/>
            <person name="De vries R.P."/>
            <person name="Baker S.E."/>
            <person name="Andersen M.R."/>
        </authorList>
    </citation>
    <scope>NUCLEOTIDE SEQUENCE [LARGE SCALE GENOMIC DNA]</scope>
    <source>
        <strain evidence="1 2">CBS 756.74</strain>
    </source>
</reference>
<evidence type="ECO:0000313" key="2">
    <source>
        <dbReference type="Proteomes" id="UP001610444"/>
    </source>
</evidence>
<dbReference type="RefSeq" id="XP_070893815.1">
    <property type="nucleotide sequence ID" value="XM_071041739.1"/>
</dbReference>
<dbReference type="Proteomes" id="UP001610444">
    <property type="component" value="Unassembled WGS sequence"/>
</dbReference>
<accession>A0ABR4JIZ4</accession>
<name>A0ABR4JIZ4_9EURO</name>
<evidence type="ECO:0000313" key="1">
    <source>
        <dbReference type="EMBL" id="KAL2840006.1"/>
    </source>
</evidence>
<organism evidence="1 2">
    <name type="scientific">Aspergillus pseudodeflectus</name>
    <dbReference type="NCBI Taxonomy" id="176178"/>
    <lineage>
        <taxon>Eukaryota</taxon>
        <taxon>Fungi</taxon>
        <taxon>Dikarya</taxon>
        <taxon>Ascomycota</taxon>
        <taxon>Pezizomycotina</taxon>
        <taxon>Eurotiomycetes</taxon>
        <taxon>Eurotiomycetidae</taxon>
        <taxon>Eurotiales</taxon>
        <taxon>Aspergillaceae</taxon>
        <taxon>Aspergillus</taxon>
        <taxon>Aspergillus subgen. Nidulantes</taxon>
    </lineage>
</organism>
<comment type="caution">
    <text evidence="1">The sequence shown here is derived from an EMBL/GenBank/DDBJ whole genome shotgun (WGS) entry which is preliminary data.</text>
</comment>
<protein>
    <submittedName>
        <fullName evidence="1">Uncharacterized protein</fullName>
    </submittedName>
</protein>
<dbReference type="GeneID" id="98156903"/>
<keyword evidence="2" id="KW-1185">Reference proteome</keyword>
<proteinExistence type="predicted"/>
<sequence>MGIVSLVVPAPGIVVESKAAIFVLTRASSETPNWSPLFKLPKPISGTISRSRKRKVVEAPIGGTPALPGIFPCLPTPYT</sequence>